<keyword evidence="1" id="KW-0560">Oxidoreductase</keyword>
<dbReference type="PANTHER" id="PTHR21256">
    <property type="entry name" value="HISTIDINOL DEHYDROGENASE HDH"/>
    <property type="match status" value="1"/>
</dbReference>
<dbReference type="GO" id="GO:0004399">
    <property type="term" value="F:histidinol dehydrogenase activity"/>
    <property type="evidence" value="ECO:0007669"/>
    <property type="project" value="TreeGrafter"/>
</dbReference>
<dbReference type="SUPFAM" id="SSF53720">
    <property type="entry name" value="ALDH-like"/>
    <property type="match status" value="1"/>
</dbReference>
<dbReference type="EMBL" id="AUZY01009912">
    <property type="protein sequence ID" value="EQD40460.1"/>
    <property type="molecule type" value="Genomic_DNA"/>
</dbReference>
<gene>
    <name evidence="3" type="ORF">B1B_14912</name>
</gene>
<dbReference type="Gene3D" id="3.40.50.1980">
    <property type="entry name" value="Nitrogenase molybdenum iron protein domain"/>
    <property type="match status" value="1"/>
</dbReference>
<protein>
    <submittedName>
        <fullName evidence="3">Histidinol dehydrogenase</fullName>
    </submittedName>
</protein>
<feature type="region of interest" description="Disordered" evidence="2">
    <location>
        <begin position="150"/>
        <end position="172"/>
    </location>
</feature>
<dbReference type="GO" id="GO:0051287">
    <property type="term" value="F:NAD binding"/>
    <property type="evidence" value="ECO:0007669"/>
    <property type="project" value="InterPro"/>
</dbReference>
<dbReference type="AlphaFoldDB" id="T1AEV4"/>
<feature type="non-terminal residue" evidence="3">
    <location>
        <position position="172"/>
    </location>
</feature>
<evidence type="ECO:0000256" key="2">
    <source>
        <dbReference type="SAM" id="MobiDB-lite"/>
    </source>
</evidence>
<proteinExistence type="predicted"/>
<reference evidence="3" key="2">
    <citation type="journal article" date="2014" name="ISME J.">
        <title>Microbial stratification in low pH oxic and suboxic macroscopic growths along an acid mine drainage.</title>
        <authorList>
            <person name="Mendez-Garcia C."/>
            <person name="Mesa V."/>
            <person name="Sprenger R.R."/>
            <person name="Richter M."/>
            <person name="Diez M.S."/>
            <person name="Solano J."/>
            <person name="Bargiela R."/>
            <person name="Golyshina O.V."/>
            <person name="Manteca A."/>
            <person name="Ramos J.L."/>
            <person name="Gallego J.R."/>
            <person name="Llorente I."/>
            <person name="Martins Dos Santos V.A."/>
            <person name="Jensen O.N."/>
            <person name="Pelaez A.I."/>
            <person name="Sanchez J."/>
            <person name="Ferrer M."/>
        </authorList>
    </citation>
    <scope>NUCLEOTIDE SEQUENCE</scope>
</reference>
<accession>T1AEV4</accession>
<dbReference type="GO" id="GO:0000105">
    <property type="term" value="P:L-histidine biosynthetic process"/>
    <property type="evidence" value="ECO:0007669"/>
    <property type="project" value="TreeGrafter"/>
</dbReference>
<dbReference type="InterPro" id="IPR016161">
    <property type="entry name" value="Ald_DH/histidinol_DH"/>
</dbReference>
<evidence type="ECO:0000313" key="3">
    <source>
        <dbReference type="EMBL" id="EQD40460.1"/>
    </source>
</evidence>
<sequence>MDVRPGVKVWRIWRPLHRVGVYVPGGRAPYPSSVLMLCVPARLAGCAEVVVCSPPGKDGRPAQNILVAAAVAGVTEVHAIGGAQAVAAMAYGTETMARVDKVFGPGNAHVTAAKRLVAGEVAVDMPAGPSEVIVVSDGSVPSSWIAADLEAQAEHAPDARGDPGIDRPGARR</sequence>
<dbReference type="GO" id="GO:0005829">
    <property type="term" value="C:cytosol"/>
    <property type="evidence" value="ECO:0007669"/>
    <property type="project" value="TreeGrafter"/>
</dbReference>
<organism evidence="3">
    <name type="scientific">mine drainage metagenome</name>
    <dbReference type="NCBI Taxonomy" id="410659"/>
    <lineage>
        <taxon>unclassified sequences</taxon>
        <taxon>metagenomes</taxon>
        <taxon>ecological metagenomes</taxon>
    </lineage>
</organism>
<reference evidence="3" key="1">
    <citation type="submission" date="2013-08" db="EMBL/GenBank/DDBJ databases">
        <authorList>
            <person name="Mendez C."/>
            <person name="Richter M."/>
            <person name="Ferrer M."/>
            <person name="Sanchez J."/>
        </authorList>
    </citation>
    <scope>NUCLEOTIDE SEQUENCE</scope>
</reference>
<dbReference type="Pfam" id="PF00815">
    <property type="entry name" value="Histidinol_dh"/>
    <property type="match status" value="1"/>
</dbReference>
<feature type="compositionally biased region" description="Basic and acidic residues" evidence="2">
    <location>
        <begin position="152"/>
        <end position="172"/>
    </location>
</feature>
<dbReference type="InterPro" id="IPR012131">
    <property type="entry name" value="Hstdl_DH"/>
</dbReference>
<comment type="caution">
    <text evidence="3">The sequence shown here is derived from an EMBL/GenBank/DDBJ whole genome shotgun (WGS) entry which is preliminary data.</text>
</comment>
<name>T1AEV4_9ZZZZ</name>
<dbReference type="GO" id="GO:0046872">
    <property type="term" value="F:metal ion binding"/>
    <property type="evidence" value="ECO:0007669"/>
    <property type="project" value="InterPro"/>
</dbReference>
<dbReference type="PANTHER" id="PTHR21256:SF2">
    <property type="entry name" value="HISTIDINE BIOSYNTHESIS TRIFUNCTIONAL PROTEIN"/>
    <property type="match status" value="1"/>
</dbReference>
<evidence type="ECO:0000256" key="1">
    <source>
        <dbReference type="ARBA" id="ARBA00023002"/>
    </source>
</evidence>
<dbReference type="PRINTS" id="PR00083">
    <property type="entry name" value="HOLDHDRGNASE"/>
</dbReference>